<dbReference type="AlphaFoldDB" id="A0A3A9JEH9"/>
<dbReference type="EMBL" id="RAQU01000113">
    <property type="protein sequence ID" value="RKK02965.1"/>
    <property type="molecule type" value="Genomic_DNA"/>
</dbReference>
<dbReference type="Pfam" id="PF01370">
    <property type="entry name" value="Epimerase"/>
    <property type="match status" value="1"/>
</dbReference>
<dbReference type="Gene3D" id="3.40.50.720">
    <property type="entry name" value="NAD(P)-binding Rossmann-like Domain"/>
    <property type="match status" value="1"/>
</dbReference>
<feature type="domain" description="NAD-dependent epimerase/dehydratase" evidence="1">
    <location>
        <begin position="8"/>
        <end position="215"/>
    </location>
</feature>
<dbReference type="PANTHER" id="PTHR12126">
    <property type="entry name" value="NADH-UBIQUINONE OXIDOREDUCTASE 39 KDA SUBUNIT-RELATED"/>
    <property type="match status" value="1"/>
</dbReference>
<evidence type="ECO:0000313" key="5">
    <source>
        <dbReference type="Proteomes" id="UP000278036"/>
    </source>
</evidence>
<dbReference type="SUPFAM" id="SSF51735">
    <property type="entry name" value="NAD(P)-binding Rossmann-fold domains"/>
    <property type="match status" value="1"/>
</dbReference>
<dbReference type="InterPro" id="IPR051207">
    <property type="entry name" value="ComplexI_NDUFA9_subunit"/>
</dbReference>
<dbReference type="GO" id="GO:0044877">
    <property type="term" value="F:protein-containing complex binding"/>
    <property type="evidence" value="ECO:0007669"/>
    <property type="project" value="TreeGrafter"/>
</dbReference>
<evidence type="ECO:0000313" key="4">
    <source>
        <dbReference type="Proteomes" id="UP000274097"/>
    </source>
</evidence>
<sequence>MITRKVATVFGGAGFIGRQVVQRLARLDYVVRVVGRNPEAMRPLMTAGQVGQVVPLAADLRQDAALARAVAEADWVVNLVGILAEGKRGDFQRLHGELPGRIGQVAAMARVGRLVHVSAIGADSSGPSDYARSKAAGEAALRAAFPRATILRPSIVFGPDDSFFNRFGAMARLMPVLPVIRGGTKFQPVYVGDVADAVLASLTRDDTEGRVYELGGPRVASFRELMALVLDATGRRRRLVEIPDALARLLAHLPGGPLTADQLAQLGRDNVVSPGADGLAALGITPKAMESVVPEYLSRFRHGGQHQGMDLKSASDIYRKIR</sequence>
<evidence type="ECO:0000313" key="3">
    <source>
        <dbReference type="EMBL" id="RMI26498.1"/>
    </source>
</evidence>
<accession>A0A3A9JEH9</accession>
<dbReference type="InterPro" id="IPR001509">
    <property type="entry name" value="Epimerase_deHydtase"/>
</dbReference>
<dbReference type="RefSeq" id="WP_120639459.1">
    <property type="nucleotide sequence ID" value="NZ_RAQU01000113.1"/>
</dbReference>
<dbReference type="FunFam" id="3.40.50.720:FF:000702">
    <property type="entry name" value="NADH dehydrogenase (Ubiquinone)"/>
    <property type="match status" value="1"/>
</dbReference>
<dbReference type="InParanoid" id="A0A3A9JEH9"/>
<dbReference type="EMBL" id="RFLX01000002">
    <property type="protein sequence ID" value="RMI26498.1"/>
    <property type="molecule type" value="Genomic_DNA"/>
</dbReference>
<gene>
    <name evidence="2" type="ORF">D6Z83_16945</name>
    <name evidence="3" type="ORF">EBE87_04285</name>
</gene>
<proteinExistence type="predicted"/>
<keyword evidence="4" id="KW-1185">Reference proteome</keyword>
<dbReference type="Proteomes" id="UP000274097">
    <property type="component" value="Unassembled WGS sequence"/>
</dbReference>
<reference evidence="2 5" key="1">
    <citation type="submission" date="2018-09" db="EMBL/GenBank/DDBJ databases">
        <title>Roseomonas sp. nov., isolated from feces of Tibetan antelopes in the Qinghai-Tibet plateau, China.</title>
        <authorList>
            <person name="Tian Z."/>
        </authorList>
    </citation>
    <scope>NUCLEOTIDE SEQUENCE [LARGE SCALE GENOMIC DNA]</scope>
    <source>
        <strain evidence="3 4">Z23</strain>
        <strain evidence="2 5">Z24</strain>
    </source>
</reference>
<dbReference type="OrthoDB" id="9776313at2"/>
<protein>
    <submittedName>
        <fullName evidence="2">Complex I NDUFA9 subunit family protein</fullName>
    </submittedName>
    <submittedName>
        <fullName evidence="3">NAD-dependent epimerase/dehydratase family protein</fullName>
    </submittedName>
</protein>
<dbReference type="CDD" id="cd05271">
    <property type="entry name" value="NDUFA9_like_SDR_a"/>
    <property type="match status" value="1"/>
</dbReference>
<evidence type="ECO:0000259" key="1">
    <source>
        <dbReference type="Pfam" id="PF01370"/>
    </source>
</evidence>
<comment type="caution">
    <text evidence="2">The sequence shown here is derived from an EMBL/GenBank/DDBJ whole genome shotgun (WGS) entry which is preliminary data.</text>
</comment>
<dbReference type="InterPro" id="IPR036291">
    <property type="entry name" value="NAD(P)-bd_dom_sf"/>
</dbReference>
<organism evidence="2 5">
    <name type="scientific">Teichococcus wenyumeiae</name>
    <dbReference type="NCBI Taxonomy" id="2478470"/>
    <lineage>
        <taxon>Bacteria</taxon>
        <taxon>Pseudomonadati</taxon>
        <taxon>Pseudomonadota</taxon>
        <taxon>Alphaproteobacteria</taxon>
        <taxon>Acetobacterales</taxon>
        <taxon>Roseomonadaceae</taxon>
        <taxon>Roseomonas</taxon>
    </lineage>
</organism>
<name>A0A3A9JEH9_9PROT</name>
<evidence type="ECO:0000313" key="2">
    <source>
        <dbReference type="EMBL" id="RKK02965.1"/>
    </source>
</evidence>
<dbReference type="Proteomes" id="UP000278036">
    <property type="component" value="Unassembled WGS sequence"/>
</dbReference>
<dbReference type="PANTHER" id="PTHR12126:SF11">
    <property type="entry name" value="NADH DEHYDROGENASE [UBIQUINONE] 1 ALPHA SUBCOMPLEX SUBUNIT 9, MITOCHONDRIAL"/>
    <property type="match status" value="1"/>
</dbReference>